<evidence type="ECO:0000256" key="2">
    <source>
        <dbReference type="SAM" id="SignalP"/>
    </source>
</evidence>
<dbReference type="OrthoDB" id="5292073at2"/>
<dbReference type="PANTHER" id="PTHR22835:SF659">
    <property type="entry name" value="GDSL LIPASE_ACYLHYDROLASE, PUTATIVE (AFU_ORTHOLOGUE AFUA_2G00510)-RELATED"/>
    <property type="match status" value="1"/>
</dbReference>
<dbReference type="Gene3D" id="3.40.50.1110">
    <property type="entry name" value="SGNH hydrolase"/>
    <property type="match status" value="1"/>
</dbReference>
<dbReference type="EMBL" id="UGNV01000001">
    <property type="protein sequence ID" value="STX30148.1"/>
    <property type="molecule type" value="Genomic_DNA"/>
</dbReference>
<dbReference type="RefSeq" id="WP_115303870.1">
    <property type="nucleotide sequence ID" value="NZ_CAAAHO010000005.1"/>
</dbReference>
<reference evidence="3 4" key="1">
    <citation type="submission" date="2018-06" db="EMBL/GenBank/DDBJ databases">
        <authorList>
            <consortium name="Pathogen Informatics"/>
            <person name="Doyle S."/>
        </authorList>
    </citation>
    <scope>NUCLEOTIDE SEQUENCE [LARGE SCALE GENOMIC DNA]</scope>
    <source>
        <strain evidence="3 4">NCTC13315</strain>
    </source>
</reference>
<protein>
    <submittedName>
        <fullName evidence="3">Lysophospholipase A</fullName>
        <ecNumber evidence="3">2.3.1.43</ecNumber>
    </submittedName>
</protein>
<dbReference type="InterPro" id="IPR036514">
    <property type="entry name" value="SGNH_hydro_sf"/>
</dbReference>
<dbReference type="GO" id="GO:0004607">
    <property type="term" value="F:phosphatidylcholine-sterol O-acyltransferase activity"/>
    <property type="evidence" value="ECO:0007669"/>
    <property type="project" value="UniProtKB-EC"/>
</dbReference>
<comment type="similarity">
    <text evidence="1">Belongs to the 'GDSL' lipolytic enzyme family.</text>
</comment>
<evidence type="ECO:0000313" key="4">
    <source>
        <dbReference type="Proteomes" id="UP000254968"/>
    </source>
</evidence>
<feature type="chain" id="PRO_5016705945" evidence="2">
    <location>
        <begin position="20"/>
        <end position="363"/>
    </location>
</feature>
<gene>
    <name evidence="3" type="ORF">NCTC13315_02712</name>
</gene>
<accession>A0A378I4N2</accession>
<dbReference type="PANTHER" id="PTHR22835">
    <property type="entry name" value="ZINC FINGER FYVE DOMAIN CONTAINING PROTEIN"/>
    <property type="match status" value="1"/>
</dbReference>
<dbReference type="AlphaFoldDB" id="A0A378I4N2"/>
<dbReference type="GO" id="GO:0016788">
    <property type="term" value="F:hydrolase activity, acting on ester bonds"/>
    <property type="evidence" value="ECO:0007669"/>
    <property type="project" value="InterPro"/>
</dbReference>
<evidence type="ECO:0000313" key="3">
    <source>
        <dbReference type="EMBL" id="STX30148.1"/>
    </source>
</evidence>
<organism evidence="3 4">
    <name type="scientific">Legionella beliardensis</name>
    <dbReference type="NCBI Taxonomy" id="91822"/>
    <lineage>
        <taxon>Bacteria</taxon>
        <taxon>Pseudomonadati</taxon>
        <taxon>Pseudomonadota</taxon>
        <taxon>Gammaproteobacteria</taxon>
        <taxon>Legionellales</taxon>
        <taxon>Legionellaceae</taxon>
        <taxon>Legionella</taxon>
    </lineage>
</organism>
<name>A0A378I4N2_9GAMM</name>
<dbReference type="SUPFAM" id="SSF52266">
    <property type="entry name" value="SGNH hydrolase"/>
    <property type="match status" value="1"/>
</dbReference>
<dbReference type="InterPro" id="IPR001087">
    <property type="entry name" value="GDSL"/>
</dbReference>
<evidence type="ECO:0000256" key="1">
    <source>
        <dbReference type="ARBA" id="ARBA00008668"/>
    </source>
</evidence>
<keyword evidence="2" id="KW-0732">Signal</keyword>
<dbReference type="Pfam" id="PF00657">
    <property type="entry name" value="Lipase_GDSL"/>
    <property type="match status" value="1"/>
</dbReference>
<dbReference type="EC" id="2.3.1.43" evidence="3"/>
<keyword evidence="3" id="KW-0012">Acyltransferase</keyword>
<sequence>MKKIIMFCLSLLLTVHGYAFNNRFDTMVIFGDSLSDNGNLYSYLWHFLPTSPPYYLGRFTDGPVWTEYLYADLFPETYTEGFQDYAVGGAGAVLSYKENLPFTLTAELNNYLYWHTYGRKDTSLYTIWIGANNYINEPTNVEELTTGVVNAIGNVIERIIGRGGNKFLLINLPDLARLPHAKNSPRKWLLTALTEAHNRKLSDQIATLKTKYPDILFIYFDAYHFFNQSMEQAGESEVINTEEPCYLGSYRGLLHTLKPDDQALFENLKARFPKLTEKEWLIIKDNPQLHEAALASYMFNLLPASEQAEPMQCENYVFWDQVHPTTAVHKIIAEQVKALINEAGLQAVLPDDLSPQRRLIDGR</sequence>
<keyword evidence="4" id="KW-1185">Reference proteome</keyword>
<keyword evidence="3" id="KW-0808">Transferase</keyword>
<feature type="signal peptide" evidence="2">
    <location>
        <begin position="1"/>
        <end position="19"/>
    </location>
</feature>
<dbReference type="Proteomes" id="UP000254968">
    <property type="component" value="Unassembled WGS sequence"/>
</dbReference>
<proteinExistence type="inferred from homology"/>
<dbReference type="CDD" id="cd01846">
    <property type="entry name" value="fatty_acyltransferase_like"/>
    <property type="match status" value="1"/>
</dbReference>